<evidence type="ECO:0000256" key="11">
    <source>
        <dbReference type="ARBA" id="ARBA00066468"/>
    </source>
</evidence>
<sequence length="198" mass="22720">MKKIKEILVGTNNIGKYKEICDLLPKEVIKYSPKEFKILTPEETGESFEENSFLKASYFSKKTNLVCLSDDSGLEVDLLGGAPGIYSSRWSGKKNNFNLAINKVFKEMNKVKKNWKNNCTARFVCCLTIFWPDNRSYLAKGVVNGEISNKKKGNNGFGYDPIFIPNGYNKTFAEMEPKVKMSIDHRFKAFNQIKKFFY</sequence>
<dbReference type="FunFam" id="3.90.950.10:FF:000001">
    <property type="entry name" value="dITP/XTP pyrophosphatase"/>
    <property type="match status" value="1"/>
</dbReference>
<evidence type="ECO:0000256" key="9">
    <source>
        <dbReference type="ARBA" id="ARBA00051875"/>
    </source>
</evidence>
<comment type="catalytic activity">
    <reaction evidence="10">
        <text>XTP + H2O = XMP + diphosphate + H(+)</text>
        <dbReference type="Rhea" id="RHEA:28610"/>
        <dbReference type="ChEBI" id="CHEBI:15377"/>
        <dbReference type="ChEBI" id="CHEBI:15378"/>
        <dbReference type="ChEBI" id="CHEBI:33019"/>
        <dbReference type="ChEBI" id="CHEBI:57464"/>
        <dbReference type="ChEBI" id="CHEBI:61314"/>
        <dbReference type="EC" id="3.6.1.66"/>
    </reaction>
</comment>
<dbReference type="GO" id="GO:0035870">
    <property type="term" value="F:dITP diphosphatase activity"/>
    <property type="evidence" value="ECO:0007669"/>
    <property type="project" value="UniProtKB-ARBA"/>
</dbReference>
<evidence type="ECO:0000256" key="12">
    <source>
        <dbReference type="ARBA" id="ARBA00071289"/>
    </source>
</evidence>
<dbReference type="GO" id="GO:0046872">
    <property type="term" value="F:metal ion binding"/>
    <property type="evidence" value="ECO:0007669"/>
    <property type="project" value="UniProtKB-KW"/>
</dbReference>
<evidence type="ECO:0000256" key="10">
    <source>
        <dbReference type="ARBA" id="ARBA00052017"/>
    </source>
</evidence>
<evidence type="ECO:0000256" key="13">
    <source>
        <dbReference type="ARBA" id="ARBA00075987"/>
    </source>
</evidence>
<evidence type="ECO:0000256" key="14">
    <source>
        <dbReference type="ARBA" id="ARBA00078805"/>
    </source>
</evidence>
<comment type="catalytic activity">
    <reaction evidence="9">
        <text>dITP + H2O = dIMP + diphosphate + H(+)</text>
        <dbReference type="Rhea" id="RHEA:28342"/>
        <dbReference type="ChEBI" id="CHEBI:15377"/>
        <dbReference type="ChEBI" id="CHEBI:15378"/>
        <dbReference type="ChEBI" id="CHEBI:33019"/>
        <dbReference type="ChEBI" id="CHEBI:61194"/>
        <dbReference type="ChEBI" id="CHEBI:61382"/>
        <dbReference type="EC" id="3.6.1.66"/>
    </reaction>
</comment>
<keyword evidence="4" id="KW-0479">Metal-binding</keyword>
<dbReference type="PANTHER" id="PTHR11067:SF9">
    <property type="entry name" value="INOSINE TRIPHOSPHATE PYROPHOSPHATASE"/>
    <property type="match status" value="1"/>
</dbReference>
<dbReference type="GO" id="GO:0000166">
    <property type="term" value="F:nucleotide binding"/>
    <property type="evidence" value="ECO:0007669"/>
    <property type="project" value="UniProtKB-KW"/>
</dbReference>
<keyword evidence="7" id="KW-0460">Magnesium</keyword>
<dbReference type="InterPro" id="IPR020922">
    <property type="entry name" value="dITP/XTP_pyrophosphatase"/>
</dbReference>
<dbReference type="GO" id="GO:0005829">
    <property type="term" value="C:cytosol"/>
    <property type="evidence" value="ECO:0007669"/>
    <property type="project" value="TreeGrafter"/>
</dbReference>
<keyword evidence="8" id="KW-0546">Nucleotide metabolism</keyword>
<evidence type="ECO:0000256" key="5">
    <source>
        <dbReference type="ARBA" id="ARBA00022741"/>
    </source>
</evidence>
<evidence type="ECO:0000256" key="1">
    <source>
        <dbReference type="ARBA" id="ARBA00001946"/>
    </source>
</evidence>
<dbReference type="InterPro" id="IPR002637">
    <property type="entry name" value="RdgB/HAM1"/>
</dbReference>
<organism evidence="17">
    <name type="scientific">marine metagenome</name>
    <dbReference type="NCBI Taxonomy" id="408172"/>
    <lineage>
        <taxon>unclassified sequences</taxon>
        <taxon>metagenomes</taxon>
        <taxon>ecological metagenomes</taxon>
    </lineage>
</organism>
<dbReference type="GO" id="GO:0036222">
    <property type="term" value="F:XTP diphosphatase activity"/>
    <property type="evidence" value="ECO:0007669"/>
    <property type="project" value="UniProtKB-ARBA"/>
</dbReference>
<evidence type="ECO:0000256" key="15">
    <source>
        <dbReference type="ARBA" id="ARBA00083186"/>
    </source>
</evidence>
<dbReference type="SUPFAM" id="SSF52972">
    <property type="entry name" value="ITPase-like"/>
    <property type="match status" value="1"/>
</dbReference>
<gene>
    <name evidence="17" type="ORF">METZ01_LOCUS171213</name>
</gene>
<comment type="cofactor">
    <cofactor evidence="1">
        <name>Mg(2+)</name>
        <dbReference type="ChEBI" id="CHEBI:18420"/>
    </cofactor>
</comment>
<keyword evidence="5" id="KW-0547">Nucleotide-binding</keyword>
<evidence type="ECO:0000256" key="6">
    <source>
        <dbReference type="ARBA" id="ARBA00022801"/>
    </source>
</evidence>
<evidence type="ECO:0000256" key="4">
    <source>
        <dbReference type="ARBA" id="ARBA00022723"/>
    </source>
</evidence>
<dbReference type="PANTHER" id="PTHR11067">
    <property type="entry name" value="INOSINE TRIPHOSPHATE PYROPHOSPHATASE/HAM1 PROTEIN"/>
    <property type="match status" value="1"/>
</dbReference>
<evidence type="ECO:0000313" key="17">
    <source>
        <dbReference type="EMBL" id="SVB18359.1"/>
    </source>
</evidence>
<evidence type="ECO:0000256" key="8">
    <source>
        <dbReference type="ARBA" id="ARBA00023080"/>
    </source>
</evidence>
<evidence type="ECO:0000256" key="3">
    <source>
        <dbReference type="ARBA" id="ARBA00011738"/>
    </source>
</evidence>
<protein>
    <recommendedName>
        <fullName evidence="12">dITP/XTP pyrophosphatase</fullName>
        <ecNumber evidence="11">3.6.1.66</ecNumber>
    </recommendedName>
    <alternativeName>
        <fullName evidence="13">Non-canonical purine NTP pyrophosphatase</fullName>
    </alternativeName>
    <alternativeName>
        <fullName evidence="14">Non-standard purine NTP pyrophosphatase</fullName>
    </alternativeName>
    <alternativeName>
        <fullName evidence="16">Nucleoside-triphosphate diphosphatase</fullName>
    </alternativeName>
    <alternativeName>
        <fullName evidence="15">Nucleoside-triphosphate pyrophosphatase</fullName>
    </alternativeName>
</protein>
<accession>A0A382BXN3</accession>
<dbReference type="HAMAP" id="MF_01405">
    <property type="entry name" value="Non_canon_purine_NTPase"/>
    <property type="match status" value="1"/>
</dbReference>
<dbReference type="Pfam" id="PF01725">
    <property type="entry name" value="Ham1p_like"/>
    <property type="match status" value="1"/>
</dbReference>
<dbReference type="Gene3D" id="3.90.950.10">
    <property type="match status" value="1"/>
</dbReference>
<dbReference type="GO" id="GO:0009146">
    <property type="term" value="P:purine nucleoside triphosphate catabolic process"/>
    <property type="evidence" value="ECO:0007669"/>
    <property type="project" value="UniProtKB-ARBA"/>
</dbReference>
<dbReference type="NCBIfam" id="TIGR00042">
    <property type="entry name" value="RdgB/HAM1 family non-canonical purine NTP pyrophosphatase"/>
    <property type="match status" value="1"/>
</dbReference>
<name>A0A382BXN3_9ZZZZ</name>
<evidence type="ECO:0000256" key="16">
    <source>
        <dbReference type="ARBA" id="ARBA00083635"/>
    </source>
</evidence>
<dbReference type="InterPro" id="IPR029001">
    <property type="entry name" value="ITPase-like_fam"/>
</dbReference>
<dbReference type="CDD" id="cd00515">
    <property type="entry name" value="HAM1"/>
    <property type="match status" value="1"/>
</dbReference>
<evidence type="ECO:0000256" key="7">
    <source>
        <dbReference type="ARBA" id="ARBA00022842"/>
    </source>
</evidence>
<evidence type="ECO:0000256" key="2">
    <source>
        <dbReference type="ARBA" id="ARBA00008023"/>
    </source>
</evidence>
<dbReference type="GO" id="GO:0036220">
    <property type="term" value="F:ITP diphosphatase activity"/>
    <property type="evidence" value="ECO:0007669"/>
    <property type="project" value="UniProtKB-EC"/>
</dbReference>
<dbReference type="GO" id="GO:0017111">
    <property type="term" value="F:ribonucleoside triphosphate phosphatase activity"/>
    <property type="evidence" value="ECO:0007669"/>
    <property type="project" value="InterPro"/>
</dbReference>
<dbReference type="GO" id="GO:0009117">
    <property type="term" value="P:nucleotide metabolic process"/>
    <property type="evidence" value="ECO:0007669"/>
    <property type="project" value="UniProtKB-KW"/>
</dbReference>
<proteinExistence type="inferred from homology"/>
<reference evidence="17" key="1">
    <citation type="submission" date="2018-05" db="EMBL/GenBank/DDBJ databases">
        <authorList>
            <person name="Lanie J.A."/>
            <person name="Ng W.-L."/>
            <person name="Kazmierczak K.M."/>
            <person name="Andrzejewski T.M."/>
            <person name="Davidsen T.M."/>
            <person name="Wayne K.J."/>
            <person name="Tettelin H."/>
            <person name="Glass J.I."/>
            <person name="Rusch D."/>
            <person name="Podicherti R."/>
            <person name="Tsui H.-C.T."/>
            <person name="Winkler M.E."/>
        </authorList>
    </citation>
    <scope>NUCLEOTIDE SEQUENCE</scope>
</reference>
<dbReference type="AlphaFoldDB" id="A0A382BXN3"/>
<comment type="similarity">
    <text evidence="2">Belongs to the HAM1 NTPase family.</text>
</comment>
<dbReference type="EMBL" id="UINC01031781">
    <property type="protein sequence ID" value="SVB18359.1"/>
    <property type="molecule type" value="Genomic_DNA"/>
</dbReference>
<comment type="subunit">
    <text evidence="3">Homodimer.</text>
</comment>
<keyword evidence="6" id="KW-0378">Hydrolase</keyword>
<dbReference type="EC" id="3.6.1.66" evidence="11"/>